<reference evidence="11 15" key="1">
    <citation type="journal article" date="2016" name="Microbiology (Mosc.)">
        <title>Comparison of Lactobacillus crispatus isolates from Lactobacillus-dominated vaginal microbiomes with isolates from microbiomes containing bacterial vaginosis-associated bacteria.</title>
        <authorList>
            <person name="Abdelmaksoud A.A."/>
            <person name="Koparde V.N."/>
            <person name="Sheth N.U."/>
            <person name="Serrano M.G."/>
            <person name="Glascock A.L."/>
            <person name="Fettweis J.M."/>
            <person name="Strauss Iii J.F."/>
            <person name="Buck G.A."/>
            <person name="Jefferson K.K."/>
        </authorList>
    </citation>
    <scope>NUCLEOTIDE SEQUENCE [LARGE SCALE GENOMIC DNA]</scope>
    <source>
        <strain evidence="11 15">VMC3</strain>
    </source>
</reference>
<evidence type="ECO:0000313" key="12">
    <source>
        <dbReference type="EMBL" id="MES5150072.1"/>
    </source>
</evidence>
<dbReference type="AlphaFoldDB" id="A0A120DJG7"/>
<dbReference type="GO" id="GO:0005886">
    <property type="term" value="C:plasma membrane"/>
    <property type="evidence" value="ECO:0007669"/>
    <property type="project" value="UniProtKB-SubCell"/>
</dbReference>
<evidence type="ECO:0000313" key="10">
    <source>
        <dbReference type="EMBL" id="KAB1977458.1"/>
    </source>
</evidence>
<dbReference type="PATRIC" id="fig|47770.28.peg.39"/>
<evidence type="ECO:0000256" key="5">
    <source>
        <dbReference type="ARBA" id="ARBA00022989"/>
    </source>
</evidence>
<dbReference type="EMBL" id="JBETVU010000012">
    <property type="protein sequence ID" value="MES5150072.1"/>
    <property type="molecule type" value="Genomic_DNA"/>
</dbReference>
<keyword evidence="5 8" id="KW-1133">Transmembrane helix</keyword>
<evidence type="ECO:0000313" key="13">
    <source>
        <dbReference type="EMBL" id="RXF58152.1"/>
    </source>
</evidence>
<feature type="transmembrane region" description="Helical" evidence="8">
    <location>
        <begin position="121"/>
        <end position="143"/>
    </location>
</feature>
<organism evidence="11 15">
    <name type="scientific">Lactobacillus crispatus</name>
    <dbReference type="NCBI Taxonomy" id="47770"/>
    <lineage>
        <taxon>Bacteria</taxon>
        <taxon>Bacillati</taxon>
        <taxon>Bacillota</taxon>
        <taxon>Bacilli</taxon>
        <taxon>Lactobacillales</taxon>
        <taxon>Lactobacillaceae</taxon>
        <taxon>Lactobacillus</taxon>
    </lineage>
</organism>
<evidence type="ECO:0000259" key="9">
    <source>
        <dbReference type="Pfam" id="PF12821"/>
    </source>
</evidence>
<dbReference type="EMBL" id="SCLX01000016">
    <property type="protein sequence ID" value="RXF58152.1"/>
    <property type="molecule type" value="Genomic_DNA"/>
</dbReference>
<keyword evidence="3" id="KW-0997">Cell inner membrane</keyword>
<feature type="domain" description="Threonine/Serine exporter ThrE" evidence="9">
    <location>
        <begin position="10"/>
        <end position="137"/>
    </location>
</feature>
<accession>A0A120DJG7</accession>
<dbReference type="EMBL" id="LJGP01000001">
    <property type="protein sequence ID" value="KWU04954.1"/>
    <property type="molecule type" value="Genomic_DNA"/>
</dbReference>
<evidence type="ECO:0000313" key="18">
    <source>
        <dbReference type="Proteomes" id="UP000430323"/>
    </source>
</evidence>
<evidence type="ECO:0000313" key="15">
    <source>
        <dbReference type="Proteomes" id="UP000067598"/>
    </source>
</evidence>
<dbReference type="PANTHER" id="PTHR34390:SF1">
    <property type="entry name" value="SUCCINATE TRANSPORTER SUBUNIT YJJB-RELATED"/>
    <property type="match status" value="1"/>
</dbReference>
<dbReference type="Pfam" id="PF12821">
    <property type="entry name" value="ThrE_2"/>
    <property type="match status" value="1"/>
</dbReference>
<protein>
    <submittedName>
        <fullName evidence="10 12">Threonine/serine exporter</fullName>
    </submittedName>
</protein>
<reference evidence="10 18" key="4">
    <citation type="submission" date="2019-09" db="EMBL/GenBank/DDBJ databases">
        <title>Investigation of probiotic properties of different lactic acid bacteria.</title>
        <authorList>
            <person name="Jaomanjaka F."/>
            <person name="Blanc P."/>
        </authorList>
    </citation>
    <scope>NUCLEOTIDE SEQUENCE [LARGE SCALE GENOMIC DNA]</scope>
    <source>
        <strain evidence="10 18">BIO6272</strain>
    </source>
</reference>
<dbReference type="InterPro" id="IPR050539">
    <property type="entry name" value="ThrE_Dicarb/AminoAcid_Exp"/>
</dbReference>
<reference evidence="12" key="5">
    <citation type="submission" date="2024-06" db="EMBL/GenBank/DDBJ databases">
        <title>Vaginal Lactobacillus fatty acid response mechanisms reveal a metabolite-targeted strategy for bacterial vaginosis treatment.</title>
        <authorList>
            <person name="Zhu M."/>
            <person name="Blainey P.C."/>
            <person name="Bloom S.M."/>
            <person name="Kwon D.S."/>
        </authorList>
    </citation>
    <scope>NUCLEOTIDE SEQUENCE</scope>
    <source>
        <strain evidence="12">194_F1_1</strain>
    </source>
</reference>
<sequence length="161" mass="17842">MPLWLEIIINVIFSYVASVGFALTINVPHRDLHLSGVSGTVGWMAYWTCFNLGFGRMISNLIGAFLIGILGLCFARIKKSPVTVFNIPALVPLVPGVPAYQAVRALVVGDYSQGENLLLRVAIVTGAIALGFMLSTMCTEVFYKFKYRHFKSARLYIKHKK</sequence>
<proteinExistence type="inferred from homology"/>
<evidence type="ECO:0000256" key="6">
    <source>
        <dbReference type="ARBA" id="ARBA00023136"/>
    </source>
</evidence>
<comment type="subcellular location">
    <subcellularLocation>
        <location evidence="1">Cell membrane</location>
        <topology evidence="1">Multi-pass membrane protein</topology>
    </subcellularLocation>
</comment>
<evidence type="ECO:0000256" key="8">
    <source>
        <dbReference type="SAM" id="Phobius"/>
    </source>
</evidence>
<keyword evidence="4 8" id="KW-0812">Transmembrane</keyword>
<feature type="transmembrane region" description="Helical" evidence="8">
    <location>
        <begin position="45"/>
        <end position="75"/>
    </location>
</feature>
<comment type="similarity">
    <text evidence="7">Belongs to the ThrE exporter (TC 2.A.79) family.</text>
</comment>
<comment type="caution">
    <text evidence="11">The sequence shown here is derived from an EMBL/GenBank/DDBJ whole genome shotgun (WGS) entry which is preliminary data.</text>
</comment>
<dbReference type="PANTHER" id="PTHR34390">
    <property type="entry name" value="UPF0442 PROTEIN YJJB-RELATED"/>
    <property type="match status" value="1"/>
</dbReference>
<feature type="transmembrane region" description="Helical" evidence="8">
    <location>
        <begin position="7"/>
        <end position="25"/>
    </location>
</feature>
<dbReference type="Proteomes" id="UP000067598">
    <property type="component" value="Unassembled WGS sequence"/>
</dbReference>
<evidence type="ECO:0000313" key="14">
    <source>
        <dbReference type="EMBL" id="TDN29896.1"/>
    </source>
</evidence>
<evidence type="ECO:0000313" key="17">
    <source>
        <dbReference type="Proteomes" id="UP000295195"/>
    </source>
</evidence>
<evidence type="ECO:0000256" key="1">
    <source>
        <dbReference type="ARBA" id="ARBA00004651"/>
    </source>
</evidence>
<evidence type="ECO:0000313" key="16">
    <source>
        <dbReference type="Proteomes" id="UP000289808"/>
    </source>
</evidence>
<reference evidence="13 16" key="3">
    <citation type="submission" date="2019-01" db="EMBL/GenBank/DDBJ databases">
        <title>The genome sequence of Lactobacillus crispatus L49.</title>
        <authorList>
            <person name="Zhong J."/>
            <person name="Zhang J."/>
        </authorList>
    </citation>
    <scope>NUCLEOTIDE SEQUENCE [LARGE SCALE GENOMIC DNA]</scope>
    <source>
        <strain evidence="13 16">L49</strain>
    </source>
</reference>
<gene>
    <name evidence="12" type="ORF">ABVC42_09160</name>
    <name evidence="11" type="ORF">AEL95_00175</name>
    <name evidence="14" type="ORF">CEE75_09230</name>
    <name evidence="13" type="ORF">ERD32_04015</name>
    <name evidence="10" type="ORF">F8251_03350</name>
</gene>
<evidence type="ECO:0000256" key="4">
    <source>
        <dbReference type="ARBA" id="ARBA00022692"/>
    </source>
</evidence>
<dbReference type="RefSeq" id="WP_005718183.1">
    <property type="nucleotide sequence ID" value="NZ_AP025162.1"/>
</dbReference>
<dbReference type="GO" id="GO:0015744">
    <property type="term" value="P:succinate transport"/>
    <property type="evidence" value="ECO:0007669"/>
    <property type="project" value="TreeGrafter"/>
</dbReference>
<name>A0A120DJG7_9LACO</name>
<evidence type="ECO:0000256" key="3">
    <source>
        <dbReference type="ARBA" id="ARBA00022519"/>
    </source>
</evidence>
<evidence type="ECO:0000313" key="11">
    <source>
        <dbReference type="EMBL" id="KWU04954.1"/>
    </source>
</evidence>
<dbReference type="InterPro" id="IPR024528">
    <property type="entry name" value="ThrE_2"/>
</dbReference>
<evidence type="ECO:0000313" key="19">
    <source>
        <dbReference type="Proteomes" id="UP001434419"/>
    </source>
</evidence>
<feature type="transmembrane region" description="Helical" evidence="8">
    <location>
        <begin position="82"/>
        <end position="101"/>
    </location>
</feature>
<reference evidence="14 17" key="2">
    <citation type="submission" date="2017-06" db="EMBL/GenBank/DDBJ databases">
        <authorList>
            <person name="Swanenburg J."/>
            <person name="Kort R."/>
        </authorList>
    </citation>
    <scope>NUCLEOTIDE SEQUENCE [LARGE SCALE GENOMIC DNA]</scope>
    <source>
        <strain evidence="14 17">RL05</strain>
    </source>
</reference>
<dbReference type="EMBL" id="WBOB01000010">
    <property type="protein sequence ID" value="KAB1977458.1"/>
    <property type="molecule type" value="Genomic_DNA"/>
</dbReference>
<keyword evidence="2" id="KW-1003">Cell membrane</keyword>
<dbReference type="Proteomes" id="UP001434419">
    <property type="component" value="Unassembled WGS sequence"/>
</dbReference>
<dbReference type="STRING" id="47770.GCA_001567095_01910"/>
<keyword evidence="19" id="KW-1185">Reference proteome</keyword>
<dbReference type="Proteomes" id="UP000289808">
    <property type="component" value="Unassembled WGS sequence"/>
</dbReference>
<evidence type="ECO:0000256" key="2">
    <source>
        <dbReference type="ARBA" id="ARBA00022475"/>
    </source>
</evidence>
<dbReference type="Proteomes" id="UP000430323">
    <property type="component" value="Unassembled WGS sequence"/>
</dbReference>
<dbReference type="EMBL" id="NKLP01000167">
    <property type="protein sequence ID" value="TDN29896.1"/>
    <property type="molecule type" value="Genomic_DNA"/>
</dbReference>
<dbReference type="Proteomes" id="UP000295195">
    <property type="component" value="Unassembled WGS sequence"/>
</dbReference>
<evidence type="ECO:0000256" key="7">
    <source>
        <dbReference type="ARBA" id="ARBA00034125"/>
    </source>
</evidence>
<keyword evidence="6 8" id="KW-0472">Membrane</keyword>